<dbReference type="InterPro" id="IPR043129">
    <property type="entry name" value="ATPase_NBD"/>
</dbReference>
<proteinExistence type="inferred from homology"/>
<keyword evidence="2 3" id="KW-0067">ATP-binding</keyword>
<dbReference type="SUPFAM" id="SSF53067">
    <property type="entry name" value="Actin-like ATPase domain"/>
    <property type="match status" value="2"/>
</dbReference>
<dbReference type="SUPFAM" id="SSF100920">
    <property type="entry name" value="Heat shock protein 70kD (HSP70), peptide-binding domain"/>
    <property type="match status" value="1"/>
</dbReference>
<evidence type="ECO:0000256" key="2">
    <source>
        <dbReference type="ARBA" id="ARBA00022840"/>
    </source>
</evidence>
<protein>
    <submittedName>
        <fullName evidence="4">Hsp70</fullName>
    </submittedName>
</protein>
<dbReference type="PROSITE" id="PS00329">
    <property type="entry name" value="HSP70_2"/>
    <property type="match status" value="1"/>
</dbReference>
<dbReference type="InterPro" id="IPR013126">
    <property type="entry name" value="Hsp_70_fam"/>
</dbReference>
<comment type="caution">
    <text evidence="4">The sequence shown here is derived from an EMBL/GenBank/DDBJ whole genome shotgun (WGS) entry which is preliminary data.</text>
</comment>
<evidence type="ECO:0000256" key="3">
    <source>
        <dbReference type="RuleBase" id="RU003322"/>
    </source>
</evidence>
<sequence>MDKKDVYIGIDLGTTNCALSFYISGRNMESVNLDNGYLLRSAVDWRSPEPCVVGKEALKRTLDLINGMVVLNAKRLIGRKFDMEETRSVMHSCRVKVVSDNQGYAAFSIPGTGHVIRPQDVSAKLLDHMFDKATTFLTDYKIMGVTVTVPASFDQDQRLATLNAIELSKFGTNVRLLSEPVAAAISHNLMHSVKTGYILVYDFGGGTFDVSIMEVRNETSFKVIATDGLGWVGGENYDMMIYDDMLRDFTESNDGETLIEHPHDRTREARLERYKARIIEMCREMKESLSAEGNTIETIDMGWLFEAQANDNQRKFGNEYDDYDGILMDYTYTLSRAHFESLIKDSIDRTIQCTRSCLDKAGLQAGSINRVVLVGGSSRIPLVRKKLAEVFPDDRIIRMDPDLCVSKGAAYYSAACDHLMEISFEECAPFSVFTKVRHGHRHFSYDPIITCRDMLPCTRSKRYIVDNAYAFEDEILIGKTDKDCRHLANIECCGITVKPNVVLMYTFTLTKEGILRYSVMEEETKKELVKNETVTDMNK</sequence>
<dbReference type="Gene3D" id="3.30.420.40">
    <property type="match status" value="2"/>
</dbReference>
<dbReference type="Gene3D" id="3.90.640.10">
    <property type="entry name" value="Actin, Chain A, domain 4"/>
    <property type="match status" value="1"/>
</dbReference>
<dbReference type="Pfam" id="PF00012">
    <property type="entry name" value="HSP70"/>
    <property type="match status" value="1"/>
</dbReference>
<evidence type="ECO:0000256" key="1">
    <source>
        <dbReference type="ARBA" id="ARBA00022741"/>
    </source>
</evidence>
<dbReference type="STRING" id="478820.A0A196SLL8"/>
<dbReference type="Proteomes" id="UP000078348">
    <property type="component" value="Unassembled WGS sequence"/>
</dbReference>
<dbReference type="PROSITE" id="PS01036">
    <property type="entry name" value="HSP70_3"/>
    <property type="match status" value="1"/>
</dbReference>
<dbReference type="EMBL" id="LXWW01000012">
    <property type="protein sequence ID" value="OAO17948.1"/>
    <property type="molecule type" value="Genomic_DNA"/>
</dbReference>
<dbReference type="AlphaFoldDB" id="A0A196SLL8"/>
<dbReference type="GO" id="GO:0140662">
    <property type="term" value="F:ATP-dependent protein folding chaperone"/>
    <property type="evidence" value="ECO:0007669"/>
    <property type="project" value="InterPro"/>
</dbReference>
<dbReference type="GO" id="GO:0005524">
    <property type="term" value="F:ATP binding"/>
    <property type="evidence" value="ECO:0007669"/>
    <property type="project" value="UniProtKB-KW"/>
</dbReference>
<dbReference type="PRINTS" id="PR00301">
    <property type="entry name" value="HEATSHOCK70"/>
</dbReference>
<comment type="similarity">
    <text evidence="3">Belongs to the heat shock protein 70 family.</text>
</comment>
<dbReference type="PANTHER" id="PTHR19375">
    <property type="entry name" value="HEAT SHOCK PROTEIN 70KDA"/>
    <property type="match status" value="1"/>
</dbReference>
<evidence type="ECO:0000313" key="5">
    <source>
        <dbReference type="Proteomes" id="UP000078348"/>
    </source>
</evidence>
<keyword evidence="5" id="KW-1185">Reference proteome</keyword>
<keyword evidence="1 3" id="KW-0547">Nucleotide-binding</keyword>
<name>A0A196SLL8_BLAHN</name>
<organism evidence="4 5">
    <name type="scientific">Blastocystis sp. subtype 1 (strain ATCC 50177 / NandII)</name>
    <dbReference type="NCBI Taxonomy" id="478820"/>
    <lineage>
        <taxon>Eukaryota</taxon>
        <taxon>Sar</taxon>
        <taxon>Stramenopiles</taxon>
        <taxon>Bigyra</taxon>
        <taxon>Opalozoa</taxon>
        <taxon>Opalinata</taxon>
        <taxon>Blastocystidae</taxon>
        <taxon>Blastocystis</taxon>
    </lineage>
</organism>
<dbReference type="OrthoDB" id="2963168at2759"/>
<gene>
    <name evidence="4" type="ORF">AV274_0281</name>
</gene>
<evidence type="ECO:0000313" key="4">
    <source>
        <dbReference type="EMBL" id="OAO17948.1"/>
    </source>
</evidence>
<dbReference type="InterPro" id="IPR018181">
    <property type="entry name" value="Heat_shock_70_CS"/>
</dbReference>
<dbReference type="InterPro" id="IPR029047">
    <property type="entry name" value="HSP70_peptide-bd_sf"/>
</dbReference>
<reference evidence="4 5" key="1">
    <citation type="submission" date="2016-05" db="EMBL/GenBank/DDBJ databases">
        <title>Nuclear genome of Blastocystis sp. subtype 1 NandII.</title>
        <authorList>
            <person name="Gentekaki E."/>
            <person name="Curtis B."/>
            <person name="Stairs C."/>
            <person name="Eme L."/>
            <person name="Herman E."/>
            <person name="Klimes V."/>
            <person name="Arias M.C."/>
            <person name="Elias M."/>
            <person name="Hilliou F."/>
            <person name="Klute M."/>
            <person name="Malik S.-B."/>
            <person name="Pightling A."/>
            <person name="Rachubinski R."/>
            <person name="Salas D."/>
            <person name="Schlacht A."/>
            <person name="Suga H."/>
            <person name="Archibald J."/>
            <person name="Ball S.G."/>
            <person name="Clark G."/>
            <person name="Dacks J."/>
            <person name="Van Der Giezen M."/>
            <person name="Tsaousis A."/>
            <person name="Roger A."/>
        </authorList>
    </citation>
    <scope>NUCLEOTIDE SEQUENCE [LARGE SCALE GENOMIC DNA]</scope>
    <source>
        <strain evidence="5">ATCC 50177 / NandII</strain>
    </source>
</reference>
<accession>A0A196SLL8</accession>
<dbReference type="PROSITE" id="PS00297">
    <property type="entry name" value="HSP70_1"/>
    <property type="match status" value="1"/>
</dbReference>